<dbReference type="GO" id="GO:0006508">
    <property type="term" value="P:proteolysis"/>
    <property type="evidence" value="ECO:0007669"/>
    <property type="project" value="UniProtKB-KW"/>
</dbReference>
<dbReference type="PANTHER" id="PTHR43221:SF1">
    <property type="entry name" value="PROTEASE HTPX"/>
    <property type="match status" value="1"/>
</dbReference>
<dbReference type="PANTHER" id="PTHR43221">
    <property type="entry name" value="PROTEASE HTPX"/>
    <property type="match status" value="1"/>
</dbReference>
<proteinExistence type="inferred from homology"/>
<feature type="transmembrane region" description="Helical" evidence="12">
    <location>
        <begin position="135"/>
        <end position="152"/>
    </location>
</feature>
<comment type="cofactor">
    <cofactor evidence="12">
        <name>Zn(2+)</name>
        <dbReference type="ChEBI" id="CHEBI:29105"/>
    </cofactor>
    <text evidence="12">Binds 1 zinc ion per subunit.</text>
</comment>
<dbReference type="EMBL" id="MWBO01000049">
    <property type="protein sequence ID" value="OQA52056.1"/>
    <property type="molecule type" value="Genomic_DNA"/>
</dbReference>
<protein>
    <recommendedName>
        <fullName evidence="12">Protease HtpX homolog</fullName>
        <ecNumber evidence="12">3.4.24.-</ecNumber>
    </recommendedName>
</protein>
<dbReference type="GO" id="GO:0004222">
    <property type="term" value="F:metalloendopeptidase activity"/>
    <property type="evidence" value="ECO:0007669"/>
    <property type="project" value="UniProtKB-UniRule"/>
</dbReference>
<feature type="binding site" evidence="12">
    <location>
        <position position="125"/>
    </location>
    <ligand>
        <name>Zn(2+)</name>
        <dbReference type="ChEBI" id="CHEBI:29105"/>
        <note>catalytic</note>
    </ligand>
</feature>
<keyword evidence="7 12" id="KW-0378">Hydrolase</keyword>
<dbReference type="InterPro" id="IPR022919">
    <property type="entry name" value="Pept_M48_protease_HtpX"/>
</dbReference>
<evidence type="ECO:0000256" key="1">
    <source>
        <dbReference type="ARBA" id="ARBA00004651"/>
    </source>
</evidence>
<dbReference type="EC" id="3.4.24.-" evidence="12"/>
<keyword evidence="8 12" id="KW-0862">Zinc</keyword>
<keyword evidence="9 12" id="KW-1133">Transmembrane helix</keyword>
<feature type="binding site" evidence="12">
    <location>
        <position position="200"/>
    </location>
    <ligand>
        <name>Zn(2+)</name>
        <dbReference type="ChEBI" id="CHEBI:29105"/>
        <note>catalytic</note>
    </ligand>
</feature>
<evidence type="ECO:0000256" key="8">
    <source>
        <dbReference type="ARBA" id="ARBA00022833"/>
    </source>
</evidence>
<comment type="caution">
    <text evidence="14">The sequence shown here is derived from an EMBL/GenBank/DDBJ whole genome shotgun (WGS) entry which is preliminary data.</text>
</comment>
<feature type="binding site" evidence="12">
    <location>
        <position position="129"/>
    </location>
    <ligand>
        <name>Zn(2+)</name>
        <dbReference type="ChEBI" id="CHEBI:29105"/>
        <note>catalytic</note>
    </ligand>
</feature>
<accession>A0A1V5SC21</accession>
<gene>
    <name evidence="12" type="primary">htpX</name>
    <name evidence="14" type="ORF">BWY43_00663</name>
</gene>
<evidence type="ECO:0000256" key="7">
    <source>
        <dbReference type="ARBA" id="ARBA00022801"/>
    </source>
</evidence>
<keyword evidence="10 12" id="KW-0482">Metalloprotease</keyword>
<dbReference type="InterPro" id="IPR001915">
    <property type="entry name" value="Peptidase_M48"/>
</dbReference>
<keyword evidence="11 12" id="KW-0472">Membrane</keyword>
<comment type="subcellular location">
    <subcellularLocation>
        <location evidence="1 12">Cell membrane</location>
        <topology evidence="1 12">Multi-pass membrane protein</topology>
    </subcellularLocation>
</comment>
<feature type="active site" evidence="12">
    <location>
        <position position="126"/>
    </location>
</feature>
<dbReference type="GO" id="GO:0005886">
    <property type="term" value="C:plasma membrane"/>
    <property type="evidence" value="ECO:0007669"/>
    <property type="project" value="UniProtKB-SubCell"/>
</dbReference>
<sequence length="284" mass="31408">MLGFFVFFIIFGYALSIWLNDPSILLIAVIVSVVQAFVSYFYSDKITLMTVRAREAKREEYLELHRLAENLSIAAGLPKPKIYVINDASPNAFATGRDPKNACLVVSRGLLDKLNKVELEGVVSHELAHIGNYDIRLMTIVVVLVGAIALASDWSLRMRFWGSDDDNNSSGIWILLGIALAILAPLSATLVQLAISRRREYLADATGALITRYPEGLASALEKISADKSATHLQNRAVSHLFIADPYKADRTKQVQQSWLQTVFSTHPPVAVRVARLRAMINNG</sequence>
<evidence type="ECO:0000256" key="10">
    <source>
        <dbReference type="ARBA" id="ARBA00023049"/>
    </source>
</evidence>
<dbReference type="GO" id="GO:0008270">
    <property type="term" value="F:zinc ion binding"/>
    <property type="evidence" value="ECO:0007669"/>
    <property type="project" value="UniProtKB-UniRule"/>
</dbReference>
<dbReference type="CDD" id="cd07340">
    <property type="entry name" value="M48B_Htpx_like"/>
    <property type="match status" value="1"/>
</dbReference>
<evidence type="ECO:0000313" key="14">
    <source>
        <dbReference type="EMBL" id="OQA52056.1"/>
    </source>
</evidence>
<feature type="transmembrane region" description="Helical" evidence="12">
    <location>
        <begin position="172"/>
        <end position="195"/>
    </location>
</feature>
<dbReference type="HAMAP" id="MF_00188">
    <property type="entry name" value="Pept_M48_protease_HtpX"/>
    <property type="match status" value="1"/>
</dbReference>
<evidence type="ECO:0000256" key="9">
    <source>
        <dbReference type="ARBA" id="ARBA00022989"/>
    </source>
</evidence>
<evidence type="ECO:0000256" key="6">
    <source>
        <dbReference type="ARBA" id="ARBA00022723"/>
    </source>
</evidence>
<evidence type="ECO:0000256" key="11">
    <source>
        <dbReference type="ARBA" id="ARBA00023136"/>
    </source>
</evidence>
<feature type="transmembrane region" description="Helical" evidence="12">
    <location>
        <begin position="24"/>
        <end position="42"/>
    </location>
</feature>
<feature type="domain" description="Peptidase M48" evidence="13">
    <location>
        <begin position="63"/>
        <end position="280"/>
    </location>
</feature>
<evidence type="ECO:0000259" key="13">
    <source>
        <dbReference type="Pfam" id="PF01435"/>
    </source>
</evidence>
<evidence type="ECO:0000256" key="5">
    <source>
        <dbReference type="ARBA" id="ARBA00022692"/>
    </source>
</evidence>
<dbReference type="Pfam" id="PF01435">
    <property type="entry name" value="Peptidase_M48"/>
    <property type="match status" value="1"/>
</dbReference>
<dbReference type="AlphaFoldDB" id="A0A1V5SC21"/>
<dbReference type="Gene3D" id="3.30.2010.10">
    <property type="entry name" value="Metalloproteases ('zincins'), catalytic domain"/>
    <property type="match status" value="1"/>
</dbReference>
<keyword evidence="4 12" id="KW-0645">Protease</keyword>
<name>A0A1V5SC21_9BACT</name>
<organism evidence="14">
    <name type="scientific">candidate division WS2 bacterium ADurb.Bin280</name>
    <dbReference type="NCBI Taxonomy" id="1852829"/>
    <lineage>
        <taxon>Bacteria</taxon>
        <taxon>candidate division WS2</taxon>
    </lineage>
</organism>
<keyword evidence="6 12" id="KW-0479">Metal-binding</keyword>
<evidence type="ECO:0000256" key="2">
    <source>
        <dbReference type="ARBA" id="ARBA00009779"/>
    </source>
</evidence>
<evidence type="ECO:0000256" key="12">
    <source>
        <dbReference type="HAMAP-Rule" id="MF_00188"/>
    </source>
</evidence>
<keyword evidence="3 12" id="KW-1003">Cell membrane</keyword>
<comment type="similarity">
    <text evidence="2 12">Belongs to the peptidase M48B family.</text>
</comment>
<keyword evidence="5 12" id="KW-0812">Transmembrane</keyword>
<evidence type="ECO:0000256" key="3">
    <source>
        <dbReference type="ARBA" id="ARBA00022475"/>
    </source>
</evidence>
<reference evidence="14" key="1">
    <citation type="submission" date="2017-02" db="EMBL/GenBank/DDBJ databases">
        <title>Delving into the versatile metabolic prowess of the omnipresent phylum Bacteroidetes.</title>
        <authorList>
            <person name="Nobu M.K."/>
            <person name="Mei R."/>
            <person name="Narihiro T."/>
            <person name="Kuroda K."/>
            <person name="Liu W.-T."/>
        </authorList>
    </citation>
    <scope>NUCLEOTIDE SEQUENCE</scope>
    <source>
        <strain evidence="14">ADurb.Bin280</strain>
    </source>
</reference>
<dbReference type="Proteomes" id="UP000485367">
    <property type="component" value="Unassembled WGS sequence"/>
</dbReference>
<evidence type="ECO:0000256" key="4">
    <source>
        <dbReference type="ARBA" id="ARBA00022670"/>
    </source>
</evidence>
<dbReference type="InterPro" id="IPR050083">
    <property type="entry name" value="HtpX_protease"/>
</dbReference>